<dbReference type="InterPro" id="IPR000515">
    <property type="entry name" value="MetI-like"/>
</dbReference>
<dbReference type="EMBL" id="JACHFM010000001">
    <property type="protein sequence ID" value="MBB5220492.1"/>
    <property type="molecule type" value="Genomic_DNA"/>
</dbReference>
<dbReference type="SUPFAM" id="SSF161098">
    <property type="entry name" value="MetI-like"/>
    <property type="match status" value="1"/>
</dbReference>
<feature type="domain" description="ABC transmembrane type-1" evidence="6">
    <location>
        <begin position="203"/>
        <end position="410"/>
    </location>
</feature>
<organism evidence="7 8">
    <name type="scientific">Amaricoccus macauensis</name>
    <dbReference type="NCBI Taxonomy" id="57001"/>
    <lineage>
        <taxon>Bacteria</taxon>
        <taxon>Pseudomonadati</taxon>
        <taxon>Pseudomonadota</taxon>
        <taxon>Alphaproteobacteria</taxon>
        <taxon>Rhodobacterales</taxon>
        <taxon>Paracoccaceae</taxon>
        <taxon>Amaricoccus</taxon>
    </lineage>
</organism>
<protein>
    <submittedName>
        <fullName evidence="7">Phosphate transport system permease protein</fullName>
    </submittedName>
</protein>
<feature type="transmembrane region" description="Helical" evidence="5">
    <location>
        <begin position="388"/>
        <end position="413"/>
    </location>
</feature>
<keyword evidence="3 5" id="KW-1133">Transmembrane helix</keyword>
<feature type="transmembrane region" description="Helical" evidence="5">
    <location>
        <begin position="277"/>
        <end position="298"/>
    </location>
</feature>
<evidence type="ECO:0000256" key="2">
    <source>
        <dbReference type="ARBA" id="ARBA00022692"/>
    </source>
</evidence>
<gene>
    <name evidence="7" type="ORF">HNP73_000413</name>
</gene>
<dbReference type="Gene3D" id="1.10.3720.10">
    <property type="entry name" value="MetI-like"/>
    <property type="match status" value="1"/>
</dbReference>
<accession>A0A840SMB9</accession>
<dbReference type="GO" id="GO:0005886">
    <property type="term" value="C:plasma membrane"/>
    <property type="evidence" value="ECO:0007669"/>
    <property type="project" value="UniProtKB-SubCell"/>
</dbReference>
<dbReference type="CDD" id="cd06261">
    <property type="entry name" value="TM_PBP2"/>
    <property type="match status" value="1"/>
</dbReference>
<name>A0A840SMB9_9RHOB</name>
<dbReference type="PANTHER" id="PTHR43470">
    <property type="entry name" value="PHOSPHATE TRANSPORT SYSTEM PERMEASE PROTEIN PSTA-RELATED"/>
    <property type="match status" value="1"/>
</dbReference>
<keyword evidence="2 5" id="KW-0812">Transmembrane</keyword>
<feature type="transmembrane region" description="Helical" evidence="5">
    <location>
        <begin position="196"/>
        <end position="229"/>
    </location>
</feature>
<comment type="similarity">
    <text evidence="5">Belongs to the binding-protein-dependent transport system permease family.</text>
</comment>
<evidence type="ECO:0000313" key="7">
    <source>
        <dbReference type="EMBL" id="MBB5220492.1"/>
    </source>
</evidence>
<proteinExistence type="inferred from homology"/>
<evidence type="ECO:0000256" key="1">
    <source>
        <dbReference type="ARBA" id="ARBA00004651"/>
    </source>
</evidence>
<evidence type="ECO:0000313" key="8">
    <source>
        <dbReference type="Proteomes" id="UP000549457"/>
    </source>
</evidence>
<evidence type="ECO:0000256" key="3">
    <source>
        <dbReference type="ARBA" id="ARBA00022989"/>
    </source>
</evidence>
<dbReference type="InterPro" id="IPR035906">
    <property type="entry name" value="MetI-like_sf"/>
</dbReference>
<feature type="transmembrane region" description="Helical" evidence="5">
    <location>
        <begin position="319"/>
        <end position="340"/>
    </location>
</feature>
<dbReference type="Proteomes" id="UP000549457">
    <property type="component" value="Unassembled WGS sequence"/>
</dbReference>
<dbReference type="AlphaFoldDB" id="A0A840SMB9"/>
<dbReference type="PANTHER" id="PTHR43470:SF5">
    <property type="entry name" value="PHOSPHATE TRANSPORT SYSTEM PERMEASE PROTEIN PSTA"/>
    <property type="match status" value="1"/>
</dbReference>
<comment type="subcellular location">
    <subcellularLocation>
        <location evidence="1 5">Cell membrane</location>
        <topology evidence="1 5">Multi-pass membrane protein</topology>
    </subcellularLocation>
</comment>
<feature type="transmembrane region" description="Helical" evidence="5">
    <location>
        <begin position="250"/>
        <end position="271"/>
    </location>
</feature>
<dbReference type="PROSITE" id="PS50928">
    <property type="entry name" value="ABC_TM1"/>
    <property type="match status" value="1"/>
</dbReference>
<keyword evidence="8" id="KW-1185">Reference proteome</keyword>
<reference evidence="7 8" key="1">
    <citation type="submission" date="2020-08" db="EMBL/GenBank/DDBJ databases">
        <title>Genomic Encyclopedia of Type Strains, Phase IV (KMG-IV): sequencing the most valuable type-strain genomes for metagenomic binning, comparative biology and taxonomic classification.</title>
        <authorList>
            <person name="Goeker M."/>
        </authorList>
    </citation>
    <scope>NUCLEOTIDE SEQUENCE [LARGE SCALE GENOMIC DNA]</scope>
    <source>
        <strain evidence="7 8">DSM 101730</strain>
    </source>
</reference>
<evidence type="ECO:0000259" key="6">
    <source>
        <dbReference type="PROSITE" id="PS50928"/>
    </source>
</evidence>
<dbReference type="Pfam" id="PF00528">
    <property type="entry name" value="BPD_transp_1"/>
    <property type="match status" value="1"/>
</dbReference>
<keyword evidence="5" id="KW-0813">Transport</keyword>
<dbReference type="RefSeq" id="WP_184146620.1">
    <property type="nucleotide sequence ID" value="NZ_JACHFM010000001.1"/>
</dbReference>
<dbReference type="InterPro" id="IPR024573">
    <property type="entry name" value="DUF3333"/>
</dbReference>
<dbReference type="GO" id="GO:0055085">
    <property type="term" value="P:transmembrane transport"/>
    <property type="evidence" value="ECO:0007669"/>
    <property type="project" value="InterPro"/>
</dbReference>
<keyword evidence="4 5" id="KW-0472">Membrane</keyword>
<feature type="transmembrane region" description="Helical" evidence="5">
    <location>
        <begin position="24"/>
        <end position="52"/>
    </location>
</feature>
<evidence type="ECO:0000256" key="5">
    <source>
        <dbReference type="RuleBase" id="RU363032"/>
    </source>
</evidence>
<evidence type="ECO:0000256" key="4">
    <source>
        <dbReference type="ARBA" id="ARBA00023136"/>
    </source>
</evidence>
<comment type="caution">
    <text evidence="7">The sequence shown here is derived from an EMBL/GenBank/DDBJ whole genome shotgun (WGS) entry which is preliminary data.</text>
</comment>
<dbReference type="Pfam" id="PF11812">
    <property type="entry name" value="DUF3333"/>
    <property type="match status" value="1"/>
</dbReference>
<sequence length="421" mass="44379">MTSLPPPDVRRDARRRRRRAVDVWLRRLGAGAVVFALGLAGLMLTAIIVASLPALTQTTVRVDFEIDPTLVSATDPAAGDFRAIVARGAAALFPDAPPAEASAAQRILTPAATRILRQEVLRNPDLIGRRLALAVPAAGPYDQLARDHVDRQAPETRRQLDDADIARFDRLTADGRVARSLNFGLLFNGDSRFPEVAGLAGAITGSAMALAICLAICLPIGIATAILMVEFAPRNRLTVVIEANVNNLAAVPPILYGLLGLAVFITCFGLPRSSPLVAGMVLALMTLPTVVIATSLALRRVPMAIREAGFAVGASRYQVVLHHVLPLALPGILTGAIAAISQALGEAAPLLLIGMNAFVTSVPHGVTEAATTLPTQILLWSESPQPGFVARAAAAILVLLASLVALNGIAVLLRHRAERRR</sequence>